<feature type="region of interest" description="Disordered" evidence="1">
    <location>
        <begin position="20"/>
        <end position="54"/>
    </location>
</feature>
<sequence length="54" mass="5918">MISHGEILYPMTWTPCMTDPMGKPTRGRQHPITGLPKIAPDFPLSVERGASPAE</sequence>
<dbReference type="EMBL" id="CAADFI010000079">
    <property type="protein sequence ID" value="VFJ95644.1"/>
    <property type="molecule type" value="Genomic_DNA"/>
</dbReference>
<gene>
    <name evidence="2" type="ORF">BECKH772A_GA0070896_100776</name>
    <name evidence="3" type="ORF">BECKH772B_GA0070898_100796</name>
    <name evidence="4" type="ORF">BECKH772C_GA0070978_100756</name>
</gene>
<reference evidence="4" key="1">
    <citation type="submission" date="2019-02" db="EMBL/GenBank/DDBJ databases">
        <authorList>
            <person name="Gruber-Vodicka R. H."/>
            <person name="Seah K. B. B."/>
        </authorList>
    </citation>
    <scope>NUCLEOTIDE SEQUENCE</scope>
    <source>
        <strain evidence="4">BECK_SA2B12</strain>
        <strain evidence="2">BECK_SA2B15</strain>
        <strain evidence="3">BECK_SA2B20</strain>
    </source>
</reference>
<proteinExistence type="predicted"/>
<protein>
    <submittedName>
        <fullName evidence="4">Uncharacterized protein</fullName>
    </submittedName>
</protein>
<accession>A0A450VAS7</accession>
<dbReference type="AlphaFoldDB" id="A0A450VAS7"/>
<dbReference type="EMBL" id="CAADFJ010000075">
    <property type="protein sequence ID" value="VFK01883.1"/>
    <property type="molecule type" value="Genomic_DNA"/>
</dbReference>
<evidence type="ECO:0000256" key="1">
    <source>
        <dbReference type="SAM" id="MobiDB-lite"/>
    </source>
</evidence>
<evidence type="ECO:0000313" key="4">
    <source>
        <dbReference type="EMBL" id="VFK01883.1"/>
    </source>
</evidence>
<name>A0A450VAS7_9GAMM</name>
<organism evidence="4">
    <name type="scientific">Candidatus Kentrum eta</name>
    <dbReference type="NCBI Taxonomy" id="2126337"/>
    <lineage>
        <taxon>Bacteria</taxon>
        <taxon>Pseudomonadati</taxon>
        <taxon>Pseudomonadota</taxon>
        <taxon>Gammaproteobacteria</taxon>
        <taxon>Candidatus Kentrum</taxon>
    </lineage>
</organism>
<evidence type="ECO:0000313" key="3">
    <source>
        <dbReference type="EMBL" id="VFJ95644.1"/>
    </source>
</evidence>
<evidence type="ECO:0000313" key="2">
    <source>
        <dbReference type="EMBL" id="VFJ94751.1"/>
    </source>
</evidence>
<dbReference type="EMBL" id="CAADFG010000077">
    <property type="protein sequence ID" value="VFJ94751.1"/>
    <property type="molecule type" value="Genomic_DNA"/>
</dbReference>